<protein>
    <submittedName>
        <fullName evidence="3">Universal stress protein</fullName>
    </submittedName>
</protein>
<dbReference type="EMBL" id="JBHSKF010000026">
    <property type="protein sequence ID" value="MFC5291304.1"/>
    <property type="molecule type" value="Genomic_DNA"/>
</dbReference>
<feature type="domain" description="UspA" evidence="2">
    <location>
        <begin position="46"/>
        <end position="113"/>
    </location>
</feature>
<evidence type="ECO:0000313" key="3">
    <source>
        <dbReference type="EMBL" id="MFC5291304.1"/>
    </source>
</evidence>
<evidence type="ECO:0000313" key="4">
    <source>
        <dbReference type="Proteomes" id="UP001596157"/>
    </source>
</evidence>
<evidence type="ECO:0000256" key="1">
    <source>
        <dbReference type="ARBA" id="ARBA00008791"/>
    </source>
</evidence>
<dbReference type="InterPro" id="IPR006015">
    <property type="entry name" value="Universal_stress_UspA"/>
</dbReference>
<comment type="caution">
    <text evidence="3">The sequence shown here is derived from an EMBL/GenBank/DDBJ whole genome shotgun (WGS) entry which is preliminary data.</text>
</comment>
<evidence type="ECO:0000259" key="2">
    <source>
        <dbReference type="Pfam" id="PF00582"/>
    </source>
</evidence>
<gene>
    <name evidence="3" type="ORF">ACFPM7_30005</name>
</gene>
<name>A0ABW0EYJ1_9PSEU</name>
<proteinExistence type="inferred from homology"/>
<dbReference type="Pfam" id="PF00582">
    <property type="entry name" value="Usp"/>
    <property type="match status" value="1"/>
</dbReference>
<dbReference type="SUPFAM" id="SSF52402">
    <property type="entry name" value="Adenine nucleotide alpha hydrolases-like"/>
    <property type="match status" value="1"/>
</dbReference>
<dbReference type="Gene3D" id="3.40.50.12370">
    <property type="match status" value="1"/>
</dbReference>
<keyword evidence="4" id="KW-1185">Reference proteome</keyword>
<comment type="similarity">
    <text evidence="1">Belongs to the universal stress protein A family.</text>
</comment>
<accession>A0ABW0EYJ1</accession>
<dbReference type="PRINTS" id="PR01438">
    <property type="entry name" value="UNVRSLSTRESS"/>
</dbReference>
<dbReference type="Proteomes" id="UP001596157">
    <property type="component" value="Unassembled WGS sequence"/>
</dbReference>
<dbReference type="InterPro" id="IPR006016">
    <property type="entry name" value="UspA"/>
</dbReference>
<sequence>MSRASVVVGVDGSPRATAAVEWAARAARGRLLRIVHAGRDHAVVEAAAEVARRAEPGVRVVGSTVAGTAAEVLLRHEASVLIAGSHSGVSGALPGSTALRVAANAECPVVVVRPVVDEPGPAESRGLVVAGVDGSARSEAVIGFAVAEAVRLGC</sequence>
<reference evidence="4" key="1">
    <citation type="journal article" date="2019" name="Int. J. Syst. Evol. Microbiol.">
        <title>The Global Catalogue of Microorganisms (GCM) 10K type strain sequencing project: providing services to taxonomists for standard genome sequencing and annotation.</title>
        <authorList>
            <consortium name="The Broad Institute Genomics Platform"/>
            <consortium name="The Broad Institute Genome Sequencing Center for Infectious Disease"/>
            <person name="Wu L."/>
            <person name="Ma J."/>
        </authorList>
    </citation>
    <scope>NUCLEOTIDE SEQUENCE [LARGE SCALE GENOMIC DNA]</scope>
    <source>
        <strain evidence="4">CCUG 59778</strain>
    </source>
</reference>
<organism evidence="3 4">
    <name type="scientific">Actinokineospora guangxiensis</name>
    <dbReference type="NCBI Taxonomy" id="1490288"/>
    <lineage>
        <taxon>Bacteria</taxon>
        <taxon>Bacillati</taxon>
        <taxon>Actinomycetota</taxon>
        <taxon>Actinomycetes</taxon>
        <taxon>Pseudonocardiales</taxon>
        <taxon>Pseudonocardiaceae</taxon>
        <taxon>Actinokineospora</taxon>
    </lineage>
</organism>